<sequence length="69" mass="7468">MTHQYLVKGISCAGCIDNVTKALLNVPGVLSATVQKEAPQATVTMEQPIDTSILQEAVKQYGKYELSEN</sequence>
<organism evidence="2 3">
    <name type="scientific">Candidatus Pseudobacter hemicellulosilyticus</name>
    <dbReference type="NCBI Taxonomy" id="3121375"/>
    <lineage>
        <taxon>Bacteria</taxon>
        <taxon>Pseudomonadati</taxon>
        <taxon>Bacteroidota</taxon>
        <taxon>Chitinophagia</taxon>
        <taxon>Chitinophagales</taxon>
        <taxon>Chitinophagaceae</taxon>
        <taxon>Pseudobacter</taxon>
    </lineage>
</organism>
<dbReference type="Proteomes" id="UP001220610">
    <property type="component" value="Chromosome"/>
</dbReference>
<evidence type="ECO:0000313" key="3">
    <source>
        <dbReference type="Proteomes" id="UP001220610"/>
    </source>
</evidence>
<proteinExistence type="predicted"/>
<name>A0AAJ5WNA6_9BACT</name>
<feature type="domain" description="HMA" evidence="1">
    <location>
        <begin position="1"/>
        <end position="66"/>
    </location>
</feature>
<dbReference type="Gene3D" id="3.30.70.100">
    <property type="match status" value="1"/>
</dbReference>
<evidence type="ECO:0000259" key="1">
    <source>
        <dbReference type="PROSITE" id="PS50846"/>
    </source>
</evidence>
<accession>A0AAJ5WNA6</accession>
<dbReference type="GO" id="GO:0046872">
    <property type="term" value="F:metal ion binding"/>
    <property type="evidence" value="ECO:0007669"/>
    <property type="project" value="InterPro"/>
</dbReference>
<dbReference type="CDD" id="cd00371">
    <property type="entry name" value="HMA"/>
    <property type="match status" value="1"/>
</dbReference>
<evidence type="ECO:0000313" key="2">
    <source>
        <dbReference type="EMBL" id="WEK33745.1"/>
    </source>
</evidence>
<dbReference type="PROSITE" id="PS50846">
    <property type="entry name" value="HMA_2"/>
    <property type="match status" value="1"/>
</dbReference>
<dbReference type="SUPFAM" id="SSF55008">
    <property type="entry name" value="HMA, heavy metal-associated domain"/>
    <property type="match status" value="1"/>
</dbReference>
<dbReference type="AlphaFoldDB" id="A0AAJ5WNA6"/>
<reference evidence="2" key="1">
    <citation type="submission" date="2023-03" db="EMBL/GenBank/DDBJ databases">
        <title>Andean soil-derived lignocellulolytic bacterial consortium as a source of novel taxa and putative plastic-active enzymes.</title>
        <authorList>
            <person name="Diaz-Garcia L."/>
            <person name="Chuvochina M."/>
            <person name="Feuerriegel G."/>
            <person name="Bunk B."/>
            <person name="Sproer C."/>
            <person name="Streit W.R."/>
            <person name="Rodriguez L.M."/>
            <person name="Overmann J."/>
            <person name="Jimenez D.J."/>
        </authorList>
    </citation>
    <scope>NUCLEOTIDE SEQUENCE</scope>
    <source>
        <strain evidence="2">MAG 7</strain>
    </source>
</reference>
<dbReference type="InterPro" id="IPR006121">
    <property type="entry name" value="HMA_dom"/>
</dbReference>
<gene>
    <name evidence="2" type="ORF">P0Y53_14735</name>
</gene>
<dbReference type="Pfam" id="PF00403">
    <property type="entry name" value="HMA"/>
    <property type="match status" value="1"/>
</dbReference>
<dbReference type="EMBL" id="CP119311">
    <property type="protein sequence ID" value="WEK33745.1"/>
    <property type="molecule type" value="Genomic_DNA"/>
</dbReference>
<dbReference type="InterPro" id="IPR036163">
    <property type="entry name" value="HMA_dom_sf"/>
</dbReference>
<protein>
    <submittedName>
        <fullName evidence="2">Heavy metal-associated domain-containing protein</fullName>
    </submittedName>
</protein>